<keyword evidence="4 6" id="KW-0238">DNA-binding</keyword>
<feature type="compositionally biased region" description="Basic and acidic residues" evidence="8">
    <location>
        <begin position="212"/>
        <end position="224"/>
    </location>
</feature>
<sequence length="667" mass="75471">MVAKATQADDTQENPAEGPDGPLLDLSDAAVKKMIKAAKKRGYVTYDELNEVLPSEKVASEQIEDIMSMLSDMGINVIEAEEAEENASEEAEGGGDLVAVSSGAVAKTTTTKEPADRTDDPVRMYLREMGSVELLSREGEIAIAKRIEAGREAMIAGLCESPLTFQAIIIWRDELNEAKVLLRDIIDLEATYAGPDAKNGPTGDNDDEEDSEAKPAAEETKDGAEGENQTEGESEEDDDDDEFESNVSLSAMEAELKPTVLETFDRVADSYKKLRRLQDQLVENKLANKTLSPSQERRYKKLKDEIIVDVKSLSLNQNRIDALVAQLYDINKRLMGYEGRLLRLADSYNVDRTDFLKQYQGAELDPNWLRKVANLSTRGWKNFIAKEKETVRELRQEIQTLATETGLEIIEFRRIVAMVQKGEREARIAKKEMVEANLRLVISIAKKYTNRGLQFLDLIQEGNIGLMKAVDKFEYRRGYKFSTYATWWIRQAITRSIADQARTIRIPVHMIETINKIVRTSRQMLHEIGREPTPEELAEKLQMPLEKVRKVLKIAKEPISLETPIGDEEDSHLGDFIEDKNAILPIDAAIQSNLRETTTRVLASLTPREERVLRMRFGIGMNTDHTLEEVGQQFSVTRERIRQIEAKALRKLKHPSRSRKLRSFLDS</sequence>
<dbReference type="InterPro" id="IPR007630">
    <property type="entry name" value="RNA_pol_sigma70_r4"/>
</dbReference>
<dbReference type="InterPro" id="IPR007127">
    <property type="entry name" value="RNA_pol_sigma_70_r1_1"/>
</dbReference>
<dbReference type="InterPro" id="IPR007624">
    <property type="entry name" value="RNA_pol_sigma70_r3"/>
</dbReference>
<dbReference type="NCBIfam" id="TIGR02937">
    <property type="entry name" value="sigma70-ECF"/>
    <property type="match status" value="1"/>
</dbReference>
<dbReference type="GO" id="GO:0016987">
    <property type="term" value="F:sigma factor activity"/>
    <property type="evidence" value="ECO:0007669"/>
    <property type="project" value="UniProtKB-UniRule"/>
</dbReference>
<dbReference type="Proteomes" id="UP000705379">
    <property type="component" value="Unassembled WGS sequence"/>
</dbReference>
<comment type="function">
    <text evidence="6">Sigma factors are initiation factors that promote the attachment of RNA polymerase to specific initiation sites and are then released. This sigma factor is the primary sigma factor during exponential growth.</text>
</comment>
<keyword evidence="7" id="KW-0175">Coiled coil</keyword>
<evidence type="ECO:0000256" key="7">
    <source>
        <dbReference type="SAM" id="Coils"/>
    </source>
</evidence>
<comment type="similarity">
    <text evidence="6">Belongs to the sigma-70 factor family. RpoD/SigA subfamily.</text>
</comment>
<evidence type="ECO:0000256" key="8">
    <source>
        <dbReference type="SAM" id="MobiDB-lite"/>
    </source>
</evidence>
<evidence type="ECO:0000256" key="2">
    <source>
        <dbReference type="ARBA" id="ARBA00023015"/>
    </source>
</evidence>
<dbReference type="Pfam" id="PF04545">
    <property type="entry name" value="Sigma70_r4"/>
    <property type="match status" value="1"/>
</dbReference>
<dbReference type="InterPro" id="IPR007627">
    <property type="entry name" value="RNA_pol_sigma70_r2"/>
</dbReference>
<name>A0A944GS62_9HYPH</name>
<dbReference type="AlphaFoldDB" id="A0A944GS62"/>
<keyword evidence="5 6" id="KW-0804">Transcription</keyword>
<dbReference type="PROSITE" id="PS00716">
    <property type="entry name" value="SIGMA70_2"/>
    <property type="match status" value="1"/>
</dbReference>
<dbReference type="InterPro" id="IPR009042">
    <property type="entry name" value="RNA_pol_sigma70_r1_2"/>
</dbReference>
<dbReference type="GO" id="GO:0005737">
    <property type="term" value="C:cytoplasm"/>
    <property type="evidence" value="ECO:0007669"/>
    <property type="project" value="UniProtKB-SubCell"/>
</dbReference>
<evidence type="ECO:0000313" key="12">
    <source>
        <dbReference type="Proteomes" id="UP000705379"/>
    </source>
</evidence>
<dbReference type="SUPFAM" id="SSF88659">
    <property type="entry name" value="Sigma3 and sigma4 domains of RNA polymerase sigma factors"/>
    <property type="match status" value="2"/>
</dbReference>
<dbReference type="InterPro" id="IPR042189">
    <property type="entry name" value="RNA_pol_sigma_70_r1_1_sf"/>
</dbReference>
<dbReference type="Pfam" id="PF04542">
    <property type="entry name" value="Sigma70_r2"/>
    <property type="match status" value="1"/>
</dbReference>
<feature type="DNA-binding region" description="H-T-H motif" evidence="6">
    <location>
        <begin position="627"/>
        <end position="646"/>
    </location>
</feature>
<feature type="region of interest" description="Disordered" evidence="8">
    <location>
        <begin position="1"/>
        <end position="25"/>
    </location>
</feature>
<keyword evidence="2 6" id="KW-0805">Transcription regulation</keyword>
<proteinExistence type="inferred from homology"/>
<evidence type="ECO:0000256" key="3">
    <source>
        <dbReference type="ARBA" id="ARBA00023082"/>
    </source>
</evidence>
<dbReference type="Pfam" id="PF00140">
    <property type="entry name" value="Sigma70_r1_2"/>
    <property type="match status" value="1"/>
</dbReference>
<evidence type="ECO:0000256" key="4">
    <source>
        <dbReference type="ARBA" id="ARBA00023125"/>
    </source>
</evidence>
<feature type="domain" description="RNA polymerase sigma-70" evidence="10">
    <location>
        <begin position="626"/>
        <end position="652"/>
    </location>
</feature>
<evidence type="ECO:0000256" key="5">
    <source>
        <dbReference type="ARBA" id="ARBA00023163"/>
    </source>
</evidence>
<dbReference type="HAMAP" id="MF_00963">
    <property type="entry name" value="Sigma70_RpoD_SigA"/>
    <property type="match status" value="1"/>
</dbReference>
<comment type="subcellular location">
    <subcellularLocation>
        <location evidence="6">Cytoplasm</location>
    </subcellularLocation>
</comment>
<dbReference type="Gene3D" id="1.10.10.10">
    <property type="entry name" value="Winged helix-like DNA-binding domain superfamily/Winged helix DNA-binding domain"/>
    <property type="match status" value="2"/>
</dbReference>
<dbReference type="InterPro" id="IPR007631">
    <property type="entry name" value="RNA_pol_sigma_70_non-ess"/>
</dbReference>
<dbReference type="InterPro" id="IPR013325">
    <property type="entry name" value="RNA_pol_sigma_r2"/>
</dbReference>
<evidence type="ECO:0000259" key="9">
    <source>
        <dbReference type="PROSITE" id="PS00715"/>
    </source>
</evidence>
<dbReference type="Pfam" id="PF04539">
    <property type="entry name" value="Sigma70_r3"/>
    <property type="match status" value="1"/>
</dbReference>
<dbReference type="PANTHER" id="PTHR30603:SF60">
    <property type="entry name" value="RNA POLYMERASE SIGMA FACTOR RPOD"/>
    <property type="match status" value="1"/>
</dbReference>
<dbReference type="InterPro" id="IPR050239">
    <property type="entry name" value="Sigma-70_RNA_pol_init_factors"/>
</dbReference>
<feature type="region of interest" description="Disordered" evidence="8">
    <location>
        <begin position="82"/>
        <end position="119"/>
    </location>
</feature>
<dbReference type="Gene3D" id="1.10.220.120">
    <property type="entry name" value="Sigma-70 factor, region 1.1"/>
    <property type="match status" value="1"/>
</dbReference>
<dbReference type="Pfam" id="PF04546">
    <property type="entry name" value="Sigma70_ner"/>
    <property type="match status" value="1"/>
</dbReference>
<dbReference type="SUPFAM" id="SSF88946">
    <property type="entry name" value="Sigma2 domain of RNA polymerase sigma factors"/>
    <property type="match status" value="1"/>
</dbReference>
<gene>
    <name evidence="6" type="primary">rpoD</name>
    <name evidence="11" type="ORF">DYI23_09515</name>
</gene>
<dbReference type="CDD" id="cd06171">
    <property type="entry name" value="Sigma70_r4"/>
    <property type="match status" value="1"/>
</dbReference>
<feature type="region of interest" description="Sigma-70 factor domain-3" evidence="6">
    <location>
        <begin position="512"/>
        <end position="588"/>
    </location>
</feature>
<dbReference type="InterPro" id="IPR014284">
    <property type="entry name" value="RNA_pol_sigma-70_dom"/>
</dbReference>
<dbReference type="InterPro" id="IPR036388">
    <property type="entry name" value="WH-like_DNA-bd_sf"/>
</dbReference>
<feature type="coiled-coil region" evidence="7">
    <location>
        <begin position="384"/>
        <end position="439"/>
    </location>
</feature>
<accession>A0A944GS62</accession>
<feature type="short sequence motif" description="Interaction with polymerase core subunit RpoC" evidence="6">
    <location>
        <begin position="457"/>
        <end position="460"/>
    </location>
</feature>
<dbReference type="GO" id="GO:0006352">
    <property type="term" value="P:DNA-templated transcription initiation"/>
    <property type="evidence" value="ECO:0007669"/>
    <property type="project" value="UniProtKB-UniRule"/>
</dbReference>
<protein>
    <recommendedName>
        <fullName evidence="6">RNA polymerase sigma factor RpoD</fullName>
    </recommendedName>
    <alternativeName>
        <fullName evidence="6">Sigma-70</fullName>
    </alternativeName>
</protein>
<dbReference type="InterPro" id="IPR000943">
    <property type="entry name" value="RNA_pol_sigma70"/>
</dbReference>
<evidence type="ECO:0000256" key="1">
    <source>
        <dbReference type="ARBA" id="ARBA00022490"/>
    </source>
</evidence>
<reference evidence="11" key="1">
    <citation type="submission" date="2018-08" db="EMBL/GenBank/DDBJ databases">
        <authorList>
            <person name="Jin W."/>
            <person name="Wang H."/>
            <person name="Yang Y."/>
            <person name="Li M."/>
            <person name="Liu J."/>
        </authorList>
    </citation>
    <scope>NUCLEOTIDE SEQUENCE</scope>
    <source>
        <strain evidence="11">AESS21</strain>
    </source>
</reference>
<dbReference type="EMBL" id="QTKU01000002">
    <property type="protein sequence ID" value="MBS8260453.1"/>
    <property type="molecule type" value="Genomic_DNA"/>
</dbReference>
<dbReference type="PRINTS" id="PR00046">
    <property type="entry name" value="SIGMA70FCT"/>
</dbReference>
<organism evidence="11 12">
    <name type="scientific">Roseibium polysiphoniae</name>
    <dbReference type="NCBI Taxonomy" id="2571221"/>
    <lineage>
        <taxon>Bacteria</taxon>
        <taxon>Pseudomonadati</taxon>
        <taxon>Pseudomonadota</taxon>
        <taxon>Alphaproteobacteria</taxon>
        <taxon>Hyphomicrobiales</taxon>
        <taxon>Stappiaceae</taxon>
        <taxon>Roseibium</taxon>
    </lineage>
</organism>
<dbReference type="InterPro" id="IPR013324">
    <property type="entry name" value="RNA_pol_sigma_r3/r4-like"/>
</dbReference>
<feature type="domain" description="RNA polymerase sigma-70" evidence="9">
    <location>
        <begin position="457"/>
        <end position="470"/>
    </location>
</feature>
<evidence type="ECO:0000256" key="6">
    <source>
        <dbReference type="HAMAP-Rule" id="MF_00963"/>
    </source>
</evidence>
<dbReference type="RefSeq" id="WP_213215992.1">
    <property type="nucleotide sequence ID" value="NZ_JBDWBU010000085.1"/>
</dbReference>
<keyword evidence="3 6" id="KW-0731">Sigma factor</keyword>
<dbReference type="FunFam" id="1.10.601.10:FF:000001">
    <property type="entry name" value="RNA polymerase sigma factor SigA"/>
    <property type="match status" value="1"/>
</dbReference>
<keyword evidence="1 6" id="KW-0963">Cytoplasm</keyword>
<dbReference type="InterPro" id="IPR012760">
    <property type="entry name" value="RNA_pol_sigma_RpoD_C"/>
</dbReference>
<feature type="region of interest" description="Disordered" evidence="8">
    <location>
        <begin position="193"/>
        <end position="244"/>
    </location>
</feature>
<dbReference type="InterPro" id="IPR028630">
    <property type="entry name" value="Sigma70_RpoD"/>
</dbReference>
<evidence type="ECO:0000313" key="11">
    <source>
        <dbReference type="EMBL" id="MBS8260453.1"/>
    </source>
</evidence>
<reference evidence="11" key="2">
    <citation type="journal article" date="2021" name="Microorganisms">
        <title>Bacterial Dimethylsulfoniopropionate Biosynthesis in the East China Sea.</title>
        <authorList>
            <person name="Liu J."/>
            <person name="Zhang Y."/>
            <person name="Liu J."/>
            <person name="Zhong H."/>
            <person name="Williams B.T."/>
            <person name="Zheng Y."/>
            <person name="Curson A.R.J."/>
            <person name="Sun C."/>
            <person name="Sun H."/>
            <person name="Song D."/>
            <person name="Wagner Mackenzie B."/>
            <person name="Bermejo Martinez A."/>
            <person name="Todd J.D."/>
            <person name="Zhang X.H."/>
        </authorList>
    </citation>
    <scope>NUCLEOTIDE SEQUENCE</scope>
    <source>
        <strain evidence="11">AESS21</strain>
    </source>
</reference>
<feature type="compositionally biased region" description="Acidic residues" evidence="8">
    <location>
        <begin position="228"/>
        <end position="244"/>
    </location>
</feature>
<evidence type="ECO:0000259" key="10">
    <source>
        <dbReference type="PROSITE" id="PS00716"/>
    </source>
</evidence>
<feature type="region of interest" description="Sigma-70 factor domain-2" evidence="6">
    <location>
        <begin position="433"/>
        <end position="503"/>
    </location>
</feature>
<dbReference type="NCBIfam" id="NF004208">
    <property type="entry name" value="PRK05658.1"/>
    <property type="match status" value="1"/>
</dbReference>
<comment type="caution">
    <text evidence="11">The sequence shown here is derived from an EMBL/GenBank/DDBJ whole genome shotgun (WGS) entry which is preliminary data.</text>
</comment>
<dbReference type="NCBIfam" id="TIGR02393">
    <property type="entry name" value="RpoD_Cterm"/>
    <property type="match status" value="1"/>
</dbReference>
<dbReference type="PROSITE" id="PS00715">
    <property type="entry name" value="SIGMA70_1"/>
    <property type="match status" value="1"/>
</dbReference>
<dbReference type="Gene3D" id="1.10.601.10">
    <property type="entry name" value="RNA Polymerase Primary Sigma Factor"/>
    <property type="match status" value="1"/>
</dbReference>
<dbReference type="FunFam" id="1.10.10.10:FF:000002">
    <property type="entry name" value="RNA polymerase sigma factor SigA"/>
    <property type="match status" value="1"/>
</dbReference>
<feature type="compositionally biased region" description="Acidic residues" evidence="8">
    <location>
        <begin position="82"/>
        <end position="93"/>
    </location>
</feature>
<feature type="region of interest" description="Sigma-70 factor domain-4" evidence="6">
    <location>
        <begin position="601"/>
        <end position="654"/>
    </location>
</feature>
<dbReference type="FunFam" id="1.10.10.10:FF:000004">
    <property type="entry name" value="RNA polymerase sigma factor SigA"/>
    <property type="match status" value="1"/>
</dbReference>
<dbReference type="Pfam" id="PF03979">
    <property type="entry name" value="Sigma70_r1_1"/>
    <property type="match status" value="1"/>
</dbReference>
<dbReference type="GO" id="GO:0003677">
    <property type="term" value="F:DNA binding"/>
    <property type="evidence" value="ECO:0007669"/>
    <property type="project" value="UniProtKB-UniRule"/>
</dbReference>
<dbReference type="PANTHER" id="PTHR30603">
    <property type="entry name" value="RNA POLYMERASE SIGMA FACTOR RPO"/>
    <property type="match status" value="1"/>
</dbReference>
<comment type="subunit">
    <text evidence="6">Interacts transiently with the RNA polymerase catalytic core.</text>
</comment>